<sequence>MGQVQRSIGRLLRVGQLFGVVPWNVKLGAGNMLDRGRFVGHVVRIANIFYSLGIILAVCIATGFHYYTFISSDFIAIRTLNISEDVTVNVIVMVSIIGCQFLRPFYTKFTTTIVTVGDELAAGGGTIDFHRIETIVQRALLGALLYFGAILVFDFLNGAAWPFRFLYRTVLYTLPNVINVLALYQYVVALGFVRTFYRTVNKRLMVLERNVSAADRRGNRTKVPATITGDVVAYDHHVALVEALRRTHLKISNLTGEVNDRFGALLVLTMLSSFVVLSLKLFELYRLMTIVRWSPAECILLLYTVLWIGLHVAKVLMVLYPCHLVQRERDRTGPMLYSFHHSFADNFLHNAVRPF</sequence>
<comment type="function">
    <text evidence="8">Gustatory receptor which mediates acceptance or avoidance behavior, depending on its substrates.</text>
</comment>
<evidence type="ECO:0000256" key="8">
    <source>
        <dbReference type="RuleBase" id="RU363108"/>
    </source>
</evidence>
<evidence type="ECO:0000256" key="5">
    <source>
        <dbReference type="ARBA" id="ARBA00023136"/>
    </source>
</evidence>
<dbReference type="GO" id="GO:0008049">
    <property type="term" value="P:male courtship behavior"/>
    <property type="evidence" value="ECO:0007669"/>
    <property type="project" value="TreeGrafter"/>
</dbReference>
<dbReference type="GO" id="GO:0043025">
    <property type="term" value="C:neuronal cell body"/>
    <property type="evidence" value="ECO:0007669"/>
    <property type="project" value="TreeGrafter"/>
</dbReference>
<feature type="transmembrane region" description="Helical" evidence="8">
    <location>
        <begin position="86"/>
        <end position="106"/>
    </location>
</feature>
<keyword evidence="3 8" id="KW-0812">Transmembrane</keyword>
<feature type="transmembrane region" description="Helical" evidence="8">
    <location>
        <begin position="139"/>
        <end position="157"/>
    </location>
</feature>
<comment type="subcellular location">
    <subcellularLocation>
        <location evidence="1 8">Cell membrane</location>
        <topology evidence="1 8">Multi-pass membrane protein</topology>
    </subcellularLocation>
</comment>
<evidence type="ECO:0000256" key="4">
    <source>
        <dbReference type="ARBA" id="ARBA00022989"/>
    </source>
</evidence>
<evidence type="ECO:0000256" key="1">
    <source>
        <dbReference type="ARBA" id="ARBA00004651"/>
    </source>
</evidence>
<evidence type="ECO:0000256" key="2">
    <source>
        <dbReference type="ARBA" id="ARBA00022475"/>
    </source>
</evidence>
<keyword evidence="6 8" id="KW-0675">Receptor</keyword>
<protein>
    <recommendedName>
        <fullName evidence="8">Gustatory receptor</fullName>
    </recommendedName>
</protein>
<accession>A0AAG5DG25</accession>
<dbReference type="GO" id="GO:0007165">
    <property type="term" value="P:signal transduction"/>
    <property type="evidence" value="ECO:0007669"/>
    <property type="project" value="UniProtKB-KW"/>
</dbReference>
<dbReference type="GO" id="GO:0005886">
    <property type="term" value="C:plasma membrane"/>
    <property type="evidence" value="ECO:0007669"/>
    <property type="project" value="UniProtKB-SubCell"/>
</dbReference>
<evidence type="ECO:0000256" key="6">
    <source>
        <dbReference type="ARBA" id="ARBA00023170"/>
    </source>
</evidence>
<feature type="transmembrane region" description="Helical" evidence="8">
    <location>
        <begin position="177"/>
        <end position="197"/>
    </location>
</feature>
<dbReference type="PANTHER" id="PTHR21143:SF134">
    <property type="entry name" value="GUSTATORY RECEPTOR"/>
    <property type="match status" value="1"/>
</dbReference>
<keyword evidence="4 8" id="KW-1133">Transmembrane helix</keyword>
<dbReference type="GO" id="GO:0030425">
    <property type="term" value="C:dendrite"/>
    <property type="evidence" value="ECO:0007669"/>
    <property type="project" value="TreeGrafter"/>
</dbReference>
<comment type="caution">
    <text evidence="8">Lacks conserved residue(s) required for the propagation of feature annotation.</text>
</comment>
<dbReference type="PANTHER" id="PTHR21143">
    <property type="entry name" value="INVERTEBRATE GUSTATORY RECEPTOR"/>
    <property type="match status" value="1"/>
</dbReference>
<dbReference type="GO" id="GO:0050909">
    <property type="term" value="P:sensory perception of taste"/>
    <property type="evidence" value="ECO:0007669"/>
    <property type="project" value="InterPro"/>
</dbReference>
<evidence type="ECO:0000256" key="3">
    <source>
        <dbReference type="ARBA" id="ARBA00022692"/>
    </source>
</evidence>
<feature type="transmembrane region" description="Helical" evidence="8">
    <location>
        <begin position="45"/>
        <end position="66"/>
    </location>
</feature>
<dbReference type="Pfam" id="PF08395">
    <property type="entry name" value="7tm_7"/>
    <property type="match status" value="1"/>
</dbReference>
<dbReference type="Proteomes" id="UP000075880">
    <property type="component" value="Unassembled WGS sequence"/>
</dbReference>
<keyword evidence="5 8" id="KW-0472">Membrane</keyword>
<dbReference type="GO" id="GO:0007635">
    <property type="term" value="P:chemosensory behavior"/>
    <property type="evidence" value="ECO:0007669"/>
    <property type="project" value="TreeGrafter"/>
</dbReference>
<feature type="transmembrane region" description="Helical" evidence="8">
    <location>
        <begin position="262"/>
        <end position="279"/>
    </location>
</feature>
<evidence type="ECO:0000313" key="9">
    <source>
        <dbReference type="EnsemblMetazoa" id="ENSAATROPP009683"/>
    </source>
</evidence>
<keyword evidence="7 8" id="KW-0807">Transducer</keyword>
<dbReference type="GO" id="GO:0030424">
    <property type="term" value="C:axon"/>
    <property type="evidence" value="ECO:0007669"/>
    <property type="project" value="TreeGrafter"/>
</dbReference>
<dbReference type="InterPro" id="IPR013604">
    <property type="entry name" value="7TM_chemorcpt"/>
</dbReference>
<keyword evidence="2 8" id="KW-1003">Cell membrane</keyword>
<evidence type="ECO:0000313" key="10">
    <source>
        <dbReference type="Proteomes" id="UP000075880"/>
    </source>
</evidence>
<name>A0AAG5DG25_ANOAO</name>
<keyword evidence="10" id="KW-1185">Reference proteome</keyword>
<reference evidence="9" key="1">
    <citation type="submission" date="2024-04" db="UniProtKB">
        <authorList>
            <consortium name="EnsemblMetazoa"/>
        </authorList>
    </citation>
    <scope>IDENTIFICATION</scope>
    <source>
        <strain evidence="9">EBRO</strain>
    </source>
</reference>
<dbReference type="AlphaFoldDB" id="A0AAG5DG25"/>
<comment type="similarity">
    <text evidence="8">Belongs to the insect chemoreceptor superfamily. Gustatory receptor (GR) family.</text>
</comment>
<feature type="transmembrane region" description="Helical" evidence="8">
    <location>
        <begin position="299"/>
        <end position="320"/>
    </location>
</feature>
<dbReference type="EnsemblMetazoa" id="ENSAATROPT010728">
    <property type="protein sequence ID" value="ENSAATROPP009683"/>
    <property type="gene ID" value="ENSAATROPG008718"/>
</dbReference>
<organism evidence="9 10">
    <name type="scientific">Anopheles atroparvus</name>
    <name type="common">European mosquito</name>
    <dbReference type="NCBI Taxonomy" id="41427"/>
    <lineage>
        <taxon>Eukaryota</taxon>
        <taxon>Metazoa</taxon>
        <taxon>Ecdysozoa</taxon>
        <taxon>Arthropoda</taxon>
        <taxon>Hexapoda</taxon>
        <taxon>Insecta</taxon>
        <taxon>Pterygota</taxon>
        <taxon>Neoptera</taxon>
        <taxon>Endopterygota</taxon>
        <taxon>Diptera</taxon>
        <taxon>Nematocera</taxon>
        <taxon>Culicoidea</taxon>
        <taxon>Culicidae</taxon>
        <taxon>Anophelinae</taxon>
        <taxon>Anopheles</taxon>
    </lineage>
</organism>
<evidence type="ECO:0000256" key="7">
    <source>
        <dbReference type="ARBA" id="ARBA00023224"/>
    </source>
</evidence>
<proteinExistence type="inferred from homology"/>